<dbReference type="GO" id="GO:0005634">
    <property type="term" value="C:nucleus"/>
    <property type="evidence" value="ECO:0007669"/>
    <property type="project" value="TreeGrafter"/>
</dbReference>
<evidence type="ECO:0000313" key="5">
    <source>
        <dbReference type="Proteomes" id="UP001152798"/>
    </source>
</evidence>
<dbReference type="PANTHER" id="PTHR12758">
    <property type="entry name" value="APOPTOSIS INHIBITOR 5-RELATED"/>
    <property type="match status" value="1"/>
</dbReference>
<dbReference type="PANTHER" id="PTHR12758:SF19">
    <property type="entry name" value="APOPTOSIS INHIBITOR 5"/>
    <property type="match status" value="1"/>
</dbReference>
<dbReference type="OrthoDB" id="19224at2759"/>
<dbReference type="GO" id="GO:0003723">
    <property type="term" value="F:RNA binding"/>
    <property type="evidence" value="ECO:0007669"/>
    <property type="project" value="TreeGrafter"/>
</dbReference>
<sequence length="246" mass="28375">MVHHKIIILCIQREILTGSRDPSQHEEVYRGILGLSPMRPIDSKMVCQLIPKFFLHFPQLARRALEVYFDLCEDDDVAVRQEAIKGLPQLCGEIQQYVLHARKYKSTFLNDKIKNLQGYRLRLLYFFGALQAYVKTLEDVLQKKEKDEENTVEIVTKTISNIKILIKQFFRNPPSQKTSGVLSFLGTENPSAKRKATSADRTSKIFKGHYGQRVHRPRMFLPKVPKYRRNPLTCACPDSANGPLIM</sequence>
<dbReference type="EMBL" id="OV725079">
    <property type="protein sequence ID" value="CAH1394702.1"/>
    <property type="molecule type" value="Genomic_DNA"/>
</dbReference>
<evidence type="ECO:0000256" key="2">
    <source>
        <dbReference type="ARBA" id="ARBA00022703"/>
    </source>
</evidence>
<dbReference type="SUPFAM" id="SSF48371">
    <property type="entry name" value="ARM repeat"/>
    <property type="match status" value="1"/>
</dbReference>
<dbReference type="AlphaFoldDB" id="A0A9P0E9J8"/>
<dbReference type="GO" id="GO:0006915">
    <property type="term" value="P:apoptotic process"/>
    <property type="evidence" value="ECO:0007669"/>
    <property type="project" value="UniProtKB-KW"/>
</dbReference>
<dbReference type="GO" id="GO:0043066">
    <property type="term" value="P:negative regulation of apoptotic process"/>
    <property type="evidence" value="ECO:0007669"/>
    <property type="project" value="TreeGrafter"/>
</dbReference>
<proteinExistence type="inferred from homology"/>
<dbReference type="InterPro" id="IPR016024">
    <property type="entry name" value="ARM-type_fold"/>
</dbReference>
<name>A0A9P0E9J8_NEZVI</name>
<dbReference type="Pfam" id="PF05918">
    <property type="entry name" value="API5"/>
    <property type="match status" value="2"/>
</dbReference>
<dbReference type="InterPro" id="IPR008383">
    <property type="entry name" value="API5"/>
</dbReference>
<evidence type="ECO:0000313" key="4">
    <source>
        <dbReference type="EMBL" id="CAH1394702.1"/>
    </source>
</evidence>
<accession>A0A9P0E9J8</accession>
<evidence type="ECO:0000256" key="1">
    <source>
        <dbReference type="ARBA" id="ARBA00009515"/>
    </source>
</evidence>
<protein>
    <submittedName>
        <fullName evidence="4">Uncharacterized protein</fullName>
    </submittedName>
</protein>
<evidence type="ECO:0000313" key="3">
    <source>
        <dbReference type="EMBL" id="CAH1394701.1"/>
    </source>
</evidence>
<gene>
    <name evidence="3" type="ORF">NEZAVI_LOCUS5140</name>
    <name evidence="4" type="ORF">NEZAVI_LOCUS5141</name>
</gene>
<keyword evidence="5" id="KW-1185">Reference proteome</keyword>
<dbReference type="Proteomes" id="UP001152798">
    <property type="component" value="Chromosome 3"/>
</dbReference>
<comment type="similarity">
    <text evidence="1">Belongs to the API5 family.</text>
</comment>
<organism evidence="4 5">
    <name type="scientific">Nezara viridula</name>
    <name type="common">Southern green stink bug</name>
    <name type="synonym">Cimex viridulus</name>
    <dbReference type="NCBI Taxonomy" id="85310"/>
    <lineage>
        <taxon>Eukaryota</taxon>
        <taxon>Metazoa</taxon>
        <taxon>Ecdysozoa</taxon>
        <taxon>Arthropoda</taxon>
        <taxon>Hexapoda</taxon>
        <taxon>Insecta</taxon>
        <taxon>Pterygota</taxon>
        <taxon>Neoptera</taxon>
        <taxon>Paraneoptera</taxon>
        <taxon>Hemiptera</taxon>
        <taxon>Heteroptera</taxon>
        <taxon>Panheteroptera</taxon>
        <taxon>Pentatomomorpha</taxon>
        <taxon>Pentatomoidea</taxon>
        <taxon>Pentatomidae</taxon>
        <taxon>Pentatominae</taxon>
        <taxon>Nezara</taxon>
    </lineage>
</organism>
<dbReference type="EMBL" id="OV725079">
    <property type="protein sequence ID" value="CAH1394701.1"/>
    <property type="molecule type" value="Genomic_DNA"/>
</dbReference>
<keyword evidence="2" id="KW-0053">Apoptosis</keyword>
<reference evidence="4" key="1">
    <citation type="submission" date="2022-01" db="EMBL/GenBank/DDBJ databases">
        <authorList>
            <person name="King R."/>
        </authorList>
    </citation>
    <scope>NUCLEOTIDE SEQUENCE</scope>
</reference>